<reference evidence="2" key="2">
    <citation type="journal article" date="2018" name="Mol. Plant Microbe Interact.">
        <title>Genome sequence resources for the wheat stripe rust pathogen (Puccinia striiformis f. sp. tritici) and the barley stripe rust pathogen (Puccinia striiformis f. sp. hordei).</title>
        <authorList>
            <person name="Xia C."/>
            <person name="Wang M."/>
            <person name="Yin C."/>
            <person name="Cornejo O.E."/>
            <person name="Hulbert S.H."/>
            <person name="Chen X."/>
        </authorList>
    </citation>
    <scope>NUCLEOTIDE SEQUENCE [LARGE SCALE GENOMIC DNA]</scope>
    <source>
        <strain evidence="2">93-210</strain>
    </source>
</reference>
<protein>
    <submittedName>
        <fullName evidence="1">Uncharacterized protein</fullName>
    </submittedName>
</protein>
<reference evidence="2" key="1">
    <citation type="journal article" date="2018" name="BMC Genomics">
        <title>Genomic insights into host adaptation between the wheat stripe rust pathogen (Puccinia striiformis f. sp. tritici) and the barley stripe rust pathogen (Puccinia striiformis f. sp. hordei).</title>
        <authorList>
            <person name="Xia C."/>
            <person name="Wang M."/>
            <person name="Yin C."/>
            <person name="Cornejo O.E."/>
            <person name="Hulbert S.H."/>
            <person name="Chen X."/>
        </authorList>
    </citation>
    <scope>NUCLEOTIDE SEQUENCE [LARGE SCALE GENOMIC DNA]</scope>
    <source>
        <strain evidence="2">93-210</strain>
    </source>
</reference>
<keyword evidence="2" id="KW-1185">Reference proteome</keyword>
<proteinExistence type="predicted"/>
<gene>
    <name evidence="1" type="ORF">MJO28_006406</name>
</gene>
<reference evidence="1 2" key="3">
    <citation type="journal article" date="2022" name="Microbiol. Spectr.">
        <title>Folding features and dynamics of 3D genome architecture in plant fungal pathogens.</title>
        <authorList>
            <person name="Xia C."/>
        </authorList>
    </citation>
    <scope>NUCLEOTIDE SEQUENCE [LARGE SCALE GENOMIC DNA]</scope>
    <source>
        <strain evidence="1 2">93-210</strain>
    </source>
</reference>
<dbReference type="Proteomes" id="UP001060170">
    <property type="component" value="Chromosome 6"/>
</dbReference>
<accession>A0ACC0EIC1</accession>
<evidence type="ECO:0000313" key="2">
    <source>
        <dbReference type="Proteomes" id="UP001060170"/>
    </source>
</evidence>
<evidence type="ECO:0000313" key="1">
    <source>
        <dbReference type="EMBL" id="KAI7953859.1"/>
    </source>
</evidence>
<organism evidence="1 2">
    <name type="scientific">Puccinia striiformis f. sp. tritici</name>
    <dbReference type="NCBI Taxonomy" id="168172"/>
    <lineage>
        <taxon>Eukaryota</taxon>
        <taxon>Fungi</taxon>
        <taxon>Dikarya</taxon>
        <taxon>Basidiomycota</taxon>
        <taxon>Pucciniomycotina</taxon>
        <taxon>Pucciniomycetes</taxon>
        <taxon>Pucciniales</taxon>
        <taxon>Pucciniaceae</taxon>
        <taxon>Puccinia</taxon>
    </lineage>
</organism>
<name>A0ACC0EIC1_9BASI</name>
<dbReference type="EMBL" id="CM045870">
    <property type="protein sequence ID" value="KAI7953859.1"/>
    <property type="molecule type" value="Genomic_DNA"/>
</dbReference>
<sequence length="171" mass="19671">MSNLVSRASHHPHHPTSSTMSNLPHQQTPTMQGLPTPPPSIAYDVNEFRRFFTFGLSQLKHNNKFIINDLTTLASVYHHRMSSCIVKAIEQFILENELVNQCTIFKSSRRSQRPPSNLTTHHTNSFIHPLGLRSHKRLIKLHSLGHFSTTHPWFYERSTAIKKPWNEGPFG</sequence>
<comment type="caution">
    <text evidence="1">The sequence shown here is derived from an EMBL/GenBank/DDBJ whole genome shotgun (WGS) entry which is preliminary data.</text>
</comment>